<dbReference type="InterPro" id="IPR011009">
    <property type="entry name" value="Kinase-like_dom_sf"/>
</dbReference>
<accession>A0AAV6I875</accession>
<dbReference type="AlphaFoldDB" id="A0AAV6I875"/>
<dbReference type="Proteomes" id="UP000823749">
    <property type="component" value="Chromosome 11"/>
</dbReference>
<dbReference type="Gene3D" id="1.10.510.10">
    <property type="entry name" value="Transferase(Phosphotransferase) domain 1"/>
    <property type="match status" value="1"/>
</dbReference>
<dbReference type="InterPro" id="IPR051824">
    <property type="entry name" value="LRR_Rcpt-Like_S/T_Kinase"/>
</dbReference>
<gene>
    <name evidence="7" type="ORF">RHGRI_031536</name>
</gene>
<keyword evidence="6" id="KW-0472">Membrane</keyword>
<evidence type="ECO:0000256" key="3">
    <source>
        <dbReference type="ARBA" id="ARBA00022692"/>
    </source>
</evidence>
<sequence>MVAHSILSCSVRRIILLNNSFHGPILEEIGRLFRLQFIRLSNNSFGGGLPNNLSRCSNLEYLYLDNNHLSGNIPTQLGSLPKLRDLILFENKISGTIPPSIGNLSYLVKLAFSECNLHGEIPEGIAKLRLLIQINQLEGSIPPDIGSKLPNLASFTVFDNQFTGMIPNPLSNASGLGLINFGVNNFIGPMPEDLGELSDLPRMNFQHNQLEDDLSFISSQTNCTRLQFLLVNRNLLKGSLPDFIANLSIDLSFMVLGENQLHGSIPSGIGNLLNLTVLSMKSNYFSGPIPDTIGRLRTIPNSLSGCSSLEVLHLEGNSFEGEIPQEFGVGDMASTNGDVYSFGILLLEMFTGKRPTDSLFQDHLNLHNFVKNALPERVMDIVDPSIQLEHNNGSWINDCMVSILTIGVACSSESPRDRMEMETVVSKLCAACAYPKEKRPSGSFSCLNEEDF</sequence>
<evidence type="ECO:0000256" key="5">
    <source>
        <dbReference type="ARBA" id="ARBA00022989"/>
    </source>
</evidence>
<keyword evidence="3" id="KW-0812">Transmembrane</keyword>
<comment type="caution">
    <text evidence="7">The sequence shown here is derived from an EMBL/GenBank/DDBJ whole genome shotgun (WGS) entry which is preliminary data.</text>
</comment>
<keyword evidence="4" id="KW-0677">Repeat</keyword>
<dbReference type="FunFam" id="3.80.10.10:FF:000095">
    <property type="entry name" value="LRR receptor-like serine/threonine-protein kinase GSO1"/>
    <property type="match status" value="1"/>
</dbReference>
<proteinExistence type="predicted"/>
<keyword evidence="8" id="KW-1185">Reference proteome</keyword>
<organism evidence="7 8">
    <name type="scientific">Rhododendron griersonianum</name>
    <dbReference type="NCBI Taxonomy" id="479676"/>
    <lineage>
        <taxon>Eukaryota</taxon>
        <taxon>Viridiplantae</taxon>
        <taxon>Streptophyta</taxon>
        <taxon>Embryophyta</taxon>
        <taxon>Tracheophyta</taxon>
        <taxon>Spermatophyta</taxon>
        <taxon>Magnoliopsida</taxon>
        <taxon>eudicotyledons</taxon>
        <taxon>Gunneridae</taxon>
        <taxon>Pentapetalae</taxon>
        <taxon>asterids</taxon>
        <taxon>Ericales</taxon>
        <taxon>Ericaceae</taxon>
        <taxon>Ericoideae</taxon>
        <taxon>Rhodoreae</taxon>
        <taxon>Rhododendron</taxon>
    </lineage>
</organism>
<protein>
    <submittedName>
        <fullName evidence="7">Uncharacterized protein</fullName>
    </submittedName>
</protein>
<dbReference type="GO" id="GO:0016020">
    <property type="term" value="C:membrane"/>
    <property type="evidence" value="ECO:0007669"/>
    <property type="project" value="UniProtKB-SubCell"/>
</dbReference>
<dbReference type="SUPFAM" id="SSF52058">
    <property type="entry name" value="L domain-like"/>
    <property type="match status" value="1"/>
</dbReference>
<evidence type="ECO:0000256" key="2">
    <source>
        <dbReference type="ARBA" id="ARBA00022614"/>
    </source>
</evidence>
<reference evidence="7" key="1">
    <citation type="submission" date="2020-08" db="EMBL/GenBank/DDBJ databases">
        <title>Plant Genome Project.</title>
        <authorList>
            <person name="Zhang R.-G."/>
        </authorList>
    </citation>
    <scope>NUCLEOTIDE SEQUENCE</scope>
    <source>
        <strain evidence="7">WSP0</strain>
        <tissue evidence="7">Leaf</tissue>
    </source>
</reference>
<evidence type="ECO:0000256" key="6">
    <source>
        <dbReference type="ARBA" id="ARBA00023136"/>
    </source>
</evidence>
<dbReference type="SUPFAM" id="SSF56112">
    <property type="entry name" value="Protein kinase-like (PK-like)"/>
    <property type="match status" value="1"/>
</dbReference>
<evidence type="ECO:0000256" key="1">
    <source>
        <dbReference type="ARBA" id="ARBA00004479"/>
    </source>
</evidence>
<dbReference type="EMBL" id="JACTNZ010000011">
    <property type="protein sequence ID" value="KAG5524891.1"/>
    <property type="molecule type" value="Genomic_DNA"/>
</dbReference>
<dbReference type="InterPro" id="IPR032675">
    <property type="entry name" value="LRR_dom_sf"/>
</dbReference>
<dbReference type="Gene3D" id="3.80.10.10">
    <property type="entry name" value="Ribonuclease Inhibitor"/>
    <property type="match status" value="2"/>
</dbReference>
<comment type="subcellular location">
    <subcellularLocation>
        <location evidence="1">Membrane</location>
        <topology evidence="1">Single-pass type I membrane protein</topology>
    </subcellularLocation>
</comment>
<keyword evidence="2" id="KW-0433">Leucine-rich repeat</keyword>
<name>A0AAV6I875_9ERIC</name>
<keyword evidence="5" id="KW-1133">Transmembrane helix</keyword>
<dbReference type="Pfam" id="PF00560">
    <property type="entry name" value="LRR_1"/>
    <property type="match status" value="5"/>
</dbReference>
<evidence type="ECO:0000256" key="4">
    <source>
        <dbReference type="ARBA" id="ARBA00022737"/>
    </source>
</evidence>
<evidence type="ECO:0000313" key="8">
    <source>
        <dbReference type="Proteomes" id="UP000823749"/>
    </source>
</evidence>
<evidence type="ECO:0000313" key="7">
    <source>
        <dbReference type="EMBL" id="KAG5524891.1"/>
    </source>
</evidence>
<dbReference type="InterPro" id="IPR001611">
    <property type="entry name" value="Leu-rich_rpt"/>
</dbReference>
<dbReference type="PANTHER" id="PTHR48006">
    <property type="entry name" value="LEUCINE-RICH REPEAT-CONTAINING PROTEIN DDB_G0281931-RELATED"/>
    <property type="match status" value="1"/>
</dbReference>